<feature type="compositionally biased region" description="Acidic residues" evidence="6">
    <location>
        <begin position="416"/>
        <end position="431"/>
    </location>
</feature>
<evidence type="ECO:0000256" key="4">
    <source>
        <dbReference type="ARBA" id="ARBA00023163"/>
    </source>
</evidence>
<evidence type="ECO:0000313" key="8">
    <source>
        <dbReference type="EMBL" id="KAK3945352.1"/>
    </source>
</evidence>
<comment type="subcellular location">
    <subcellularLocation>
        <location evidence="1">Nucleus</location>
    </subcellularLocation>
</comment>
<feature type="compositionally biased region" description="Acidic residues" evidence="6">
    <location>
        <begin position="481"/>
        <end position="511"/>
    </location>
</feature>
<proteinExistence type="inferred from homology"/>
<comment type="similarity">
    <text evidence="2">Belongs to the TAF7 family.</text>
</comment>
<feature type="compositionally biased region" description="Pro residues" evidence="6">
    <location>
        <begin position="79"/>
        <end position="88"/>
    </location>
</feature>
<gene>
    <name evidence="8" type="ORF">QBC46DRAFT_372016</name>
</gene>
<evidence type="ECO:0000256" key="3">
    <source>
        <dbReference type="ARBA" id="ARBA00023015"/>
    </source>
</evidence>
<evidence type="ECO:0000256" key="6">
    <source>
        <dbReference type="SAM" id="MobiDB-lite"/>
    </source>
</evidence>
<dbReference type="PANTHER" id="PTHR12228:SF0">
    <property type="entry name" value="TATA-BOX BINDING PROTEIN ASSOCIATED FACTOR 7"/>
    <property type="match status" value="1"/>
</dbReference>
<dbReference type="GO" id="GO:0005669">
    <property type="term" value="C:transcription factor TFIID complex"/>
    <property type="evidence" value="ECO:0007669"/>
    <property type="project" value="InterPro"/>
</dbReference>
<feature type="compositionally biased region" description="Polar residues" evidence="6">
    <location>
        <begin position="23"/>
        <end position="34"/>
    </location>
</feature>
<dbReference type="Pfam" id="PF04658">
    <property type="entry name" value="TAFII55_N"/>
    <property type="match status" value="1"/>
</dbReference>
<dbReference type="EMBL" id="MU853755">
    <property type="protein sequence ID" value="KAK3945352.1"/>
    <property type="molecule type" value="Genomic_DNA"/>
</dbReference>
<dbReference type="GO" id="GO:0016251">
    <property type="term" value="F:RNA polymerase II general transcription initiation factor activity"/>
    <property type="evidence" value="ECO:0007669"/>
    <property type="project" value="TreeGrafter"/>
</dbReference>
<name>A0AAN6NGF2_9PEZI</name>
<dbReference type="PANTHER" id="PTHR12228">
    <property type="entry name" value="TRANSCRIPTION INITIATION FACTOR TFIID 55 KD SUBUNIT-RELATED"/>
    <property type="match status" value="1"/>
</dbReference>
<evidence type="ECO:0000256" key="2">
    <source>
        <dbReference type="ARBA" id="ARBA00009368"/>
    </source>
</evidence>
<dbReference type="SMART" id="SM01370">
    <property type="entry name" value="TAFII55_N"/>
    <property type="match status" value="1"/>
</dbReference>
<dbReference type="InterPro" id="IPR006751">
    <property type="entry name" value="TAFII55_prot_cons_reg"/>
</dbReference>
<feature type="region of interest" description="Disordered" evidence="6">
    <location>
        <begin position="1"/>
        <end position="184"/>
    </location>
</feature>
<organism evidence="8 9">
    <name type="scientific">Diplogelasinospora grovesii</name>
    <dbReference type="NCBI Taxonomy" id="303347"/>
    <lineage>
        <taxon>Eukaryota</taxon>
        <taxon>Fungi</taxon>
        <taxon>Dikarya</taxon>
        <taxon>Ascomycota</taxon>
        <taxon>Pezizomycotina</taxon>
        <taxon>Sordariomycetes</taxon>
        <taxon>Sordariomycetidae</taxon>
        <taxon>Sordariales</taxon>
        <taxon>Diplogelasinosporaceae</taxon>
        <taxon>Diplogelasinospora</taxon>
    </lineage>
</organism>
<evidence type="ECO:0000256" key="5">
    <source>
        <dbReference type="ARBA" id="ARBA00023242"/>
    </source>
</evidence>
<feature type="region of interest" description="Disordered" evidence="6">
    <location>
        <begin position="362"/>
        <end position="517"/>
    </location>
</feature>
<dbReference type="InterPro" id="IPR037817">
    <property type="entry name" value="TAF7"/>
</dbReference>
<protein>
    <submittedName>
        <fullName evidence="8">Transcription initiation factor TFIID subunit 7</fullName>
    </submittedName>
</protein>
<feature type="compositionally biased region" description="Acidic residues" evidence="6">
    <location>
        <begin position="369"/>
        <end position="395"/>
    </location>
</feature>
<feature type="compositionally biased region" description="Low complexity" evidence="6">
    <location>
        <begin position="456"/>
        <end position="468"/>
    </location>
</feature>
<feature type="compositionally biased region" description="Basic residues" evidence="6">
    <location>
        <begin position="104"/>
        <end position="120"/>
    </location>
</feature>
<dbReference type="CDD" id="cd08047">
    <property type="entry name" value="TAF7"/>
    <property type="match status" value="1"/>
</dbReference>
<keyword evidence="3" id="KW-0805">Transcription regulation</keyword>
<keyword evidence="4" id="KW-0804">Transcription</keyword>
<reference evidence="9" key="1">
    <citation type="journal article" date="2023" name="Mol. Phylogenet. Evol.">
        <title>Genome-scale phylogeny and comparative genomics of the fungal order Sordariales.</title>
        <authorList>
            <person name="Hensen N."/>
            <person name="Bonometti L."/>
            <person name="Westerberg I."/>
            <person name="Brannstrom I.O."/>
            <person name="Guillou S."/>
            <person name="Cros-Aarteil S."/>
            <person name="Calhoun S."/>
            <person name="Haridas S."/>
            <person name="Kuo A."/>
            <person name="Mondo S."/>
            <person name="Pangilinan J."/>
            <person name="Riley R."/>
            <person name="LaButti K."/>
            <person name="Andreopoulos B."/>
            <person name="Lipzen A."/>
            <person name="Chen C."/>
            <person name="Yan M."/>
            <person name="Daum C."/>
            <person name="Ng V."/>
            <person name="Clum A."/>
            <person name="Steindorff A."/>
            <person name="Ohm R.A."/>
            <person name="Martin F."/>
            <person name="Silar P."/>
            <person name="Natvig D.O."/>
            <person name="Lalanne C."/>
            <person name="Gautier V."/>
            <person name="Ament-Velasquez S.L."/>
            <person name="Kruys A."/>
            <person name="Hutchinson M.I."/>
            <person name="Powell A.J."/>
            <person name="Barry K."/>
            <person name="Miller A.N."/>
            <person name="Grigoriev I.V."/>
            <person name="Debuchy R."/>
            <person name="Gladieux P."/>
            <person name="Hiltunen Thoren M."/>
            <person name="Johannesson H."/>
        </authorList>
    </citation>
    <scope>NUCLEOTIDE SEQUENCE [LARGE SCALE GENOMIC DNA]</scope>
    <source>
        <strain evidence="9">CBS 340.73</strain>
    </source>
</reference>
<sequence>MSQPPAQPKKKLTLKLNNINTNGSTSFSASTPSAVTPGRGPLSAVSPSPQTPSTGPPKIKLTLSRKSQPPTPADLVPPSLMPPPPPPHATDEAIAAGPTAPKIVKSKAGRVMKPSAKKRARTESFDDDNVPLANGLSSSQEPKRKQPKITLKTPTVSKPPTLKVKQVGRIPPRPLGEGYDSEAEDRELDPVIEEQFLLRMMPGEHCEYLQKAVAERKIGVPKHLGGADVQMKFLDEEGRRIMFIIQGQPYAAILLDLPTITEGMKTWDKKAMVKSADICQMLLVFAKVKNEEEAKTAPLPKAVEHGHRWPHGITPPMHDARNRRFRKRLSKLEIQNKEAEVERLLTADKDAVSTKYEFVDERATLAPAAEEEDEMEYEEEEEEEEEADAEGEVDDYFGGGDAAEAETQRQPGDGGLFDDVDDALLEAEFMDAVETPLPEGGELVATRGEAGGTTPGGATQTGTPAAQQTEEEEGGGGGAGAEEDESGDEEEDDDEEEEGEEGADDGDDEDRHDEVAGVRIEIANLKKQLASYEAQYAEMTMAIMKKRIENSIKNIKSEIKLKQSSIGEVEED</sequence>
<comment type="caution">
    <text evidence="8">The sequence shown here is derived from an EMBL/GenBank/DDBJ whole genome shotgun (WGS) entry which is preliminary data.</text>
</comment>
<keyword evidence="5" id="KW-0539">Nucleus</keyword>
<feature type="domain" description="TAFII55 protein conserved region" evidence="7">
    <location>
        <begin position="192"/>
        <end position="353"/>
    </location>
</feature>
<accession>A0AAN6NGF2</accession>
<evidence type="ECO:0000313" key="9">
    <source>
        <dbReference type="Proteomes" id="UP001303473"/>
    </source>
</evidence>
<dbReference type="Proteomes" id="UP001303473">
    <property type="component" value="Unassembled WGS sequence"/>
</dbReference>
<keyword evidence="9" id="KW-1185">Reference proteome</keyword>
<dbReference type="AlphaFoldDB" id="A0AAN6NGF2"/>
<evidence type="ECO:0000259" key="7">
    <source>
        <dbReference type="SMART" id="SM01370"/>
    </source>
</evidence>
<evidence type="ECO:0000256" key="1">
    <source>
        <dbReference type="ARBA" id="ARBA00004123"/>
    </source>
</evidence>
<feature type="compositionally biased region" description="Low complexity" evidence="6">
    <location>
        <begin position="46"/>
        <end position="57"/>
    </location>
</feature>
<dbReference type="GO" id="GO:0051123">
    <property type="term" value="P:RNA polymerase II preinitiation complex assembly"/>
    <property type="evidence" value="ECO:0007669"/>
    <property type="project" value="TreeGrafter"/>
</dbReference>